<dbReference type="Pfam" id="PF12867">
    <property type="entry name" value="DinB_2"/>
    <property type="match status" value="1"/>
</dbReference>
<sequence>MHPLLKPLLSDIATARTRYISTVTQLTDQQAQYKPLPEVWSALENTEHLFWAEQGGIWGMWRALEAYRNGAPIWTGELTNRGRSIEEVIEKTWQPNEQVPANAAPRLGGTLAFWCASLASLQSLLEAFSYAVDGEDLEAIIHPHPISGPLDIGQRFEFLRFHIDRHRRQIGALLP</sequence>
<dbReference type="EMBL" id="CP025096">
    <property type="protein sequence ID" value="AUD02091.1"/>
    <property type="molecule type" value="Genomic_DNA"/>
</dbReference>
<dbReference type="OrthoDB" id="5464839at2"/>
<gene>
    <name evidence="2" type="ORF">CWM47_09840</name>
</gene>
<name>A0A2K8YWT2_9BACT</name>
<feature type="domain" description="DinB-like" evidence="1">
    <location>
        <begin position="14"/>
        <end position="170"/>
    </location>
</feature>
<dbReference type="Gene3D" id="1.20.120.450">
    <property type="entry name" value="dinb family like domain"/>
    <property type="match status" value="1"/>
</dbReference>
<organism evidence="2 3">
    <name type="scientific">Spirosoma pollinicola</name>
    <dbReference type="NCBI Taxonomy" id="2057025"/>
    <lineage>
        <taxon>Bacteria</taxon>
        <taxon>Pseudomonadati</taxon>
        <taxon>Bacteroidota</taxon>
        <taxon>Cytophagia</taxon>
        <taxon>Cytophagales</taxon>
        <taxon>Cytophagaceae</taxon>
        <taxon>Spirosoma</taxon>
    </lineage>
</organism>
<dbReference type="AlphaFoldDB" id="A0A2K8YWT2"/>
<evidence type="ECO:0000313" key="3">
    <source>
        <dbReference type="Proteomes" id="UP000232883"/>
    </source>
</evidence>
<keyword evidence="3" id="KW-1185">Reference proteome</keyword>
<protein>
    <submittedName>
        <fullName evidence="2">DinB family protein</fullName>
    </submittedName>
</protein>
<reference evidence="2 3" key="1">
    <citation type="submission" date="2017-11" db="EMBL/GenBank/DDBJ databases">
        <title>Taxonomic description and genome sequences of Spirosoma HA7 sp. nov., isolated from pollen microhabitat of Corylus avellana.</title>
        <authorList>
            <person name="Ambika Manirajan B."/>
            <person name="Suarez C."/>
            <person name="Ratering S."/>
            <person name="Geissler-Plaum R."/>
            <person name="Cardinale M."/>
            <person name="Sylvia S."/>
        </authorList>
    </citation>
    <scope>NUCLEOTIDE SEQUENCE [LARGE SCALE GENOMIC DNA]</scope>
    <source>
        <strain evidence="2 3">HA7</strain>
    </source>
</reference>
<evidence type="ECO:0000313" key="2">
    <source>
        <dbReference type="EMBL" id="AUD02091.1"/>
    </source>
</evidence>
<dbReference type="RefSeq" id="WP_100987811.1">
    <property type="nucleotide sequence ID" value="NZ_CP025096.1"/>
</dbReference>
<dbReference type="Proteomes" id="UP000232883">
    <property type="component" value="Chromosome"/>
</dbReference>
<dbReference type="KEGG" id="spir:CWM47_09840"/>
<dbReference type="InterPro" id="IPR024775">
    <property type="entry name" value="DinB-like"/>
</dbReference>
<proteinExistence type="predicted"/>
<dbReference type="InterPro" id="IPR034660">
    <property type="entry name" value="DinB/YfiT-like"/>
</dbReference>
<accession>A0A2K8YWT2</accession>
<dbReference type="SUPFAM" id="SSF109854">
    <property type="entry name" value="DinB/YfiT-like putative metalloenzymes"/>
    <property type="match status" value="1"/>
</dbReference>
<evidence type="ECO:0000259" key="1">
    <source>
        <dbReference type="Pfam" id="PF12867"/>
    </source>
</evidence>